<dbReference type="AlphaFoldDB" id="A0A2U8E2X7"/>
<evidence type="ECO:0000256" key="9">
    <source>
        <dbReference type="ARBA" id="ARBA00046608"/>
    </source>
</evidence>
<keyword evidence="11" id="KW-0012">Acyltransferase</keyword>
<keyword evidence="12" id="KW-1185">Reference proteome</keyword>
<dbReference type="InterPro" id="IPR012281">
    <property type="entry name" value="Phospholipid_synth_PlsX-like"/>
</dbReference>
<keyword evidence="4 10" id="KW-0808">Transferase</keyword>
<organism evidence="11 12">
    <name type="scientific">Ereboglobus luteus</name>
    <dbReference type="NCBI Taxonomy" id="1796921"/>
    <lineage>
        <taxon>Bacteria</taxon>
        <taxon>Pseudomonadati</taxon>
        <taxon>Verrucomicrobiota</taxon>
        <taxon>Opitutia</taxon>
        <taxon>Opitutales</taxon>
        <taxon>Opitutaceae</taxon>
        <taxon>Ereboglobus</taxon>
    </lineage>
</organism>
<comment type="function">
    <text evidence="10">Catalyzes the reversible formation of acyl-phosphate (acyl-PO(4)) from acyl-[acyl-carrier-protein] (acyl-ACP). This enzyme utilizes acyl-ACP as fatty acyl donor, but not acyl-CoA.</text>
</comment>
<keyword evidence="2 10" id="KW-0963">Cytoplasm</keyword>
<dbReference type="UniPathway" id="UPA00085"/>
<reference evidence="11 12" key="1">
    <citation type="journal article" date="2018" name="Syst. Appl. Microbiol.">
        <title>Ereboglobus luteus gen. nov. sp. nov. from cockroach guts, and new insights into the oxygen relationship of the genera Opitutus and Didymococcus (Verrucomicrobia: Opitutaceae).</title>
        <authorList>
            <person name="Tegtmeier D."/>
            <person name="Belitz A."/>
            <person name="Radek R."/>
            <person name="Heimerl T."/>
            <person name="Brune A."/>
        </authorList>
    </citation>
    <scope>NUCLEOTIDE SEQUENCE [LARGE SCALE GENOMIC DNA]</scope>
    <source>
        <strain evidence="11 12">Ho45</strain>
    </source>
</reference>
<dbReference type="EC" id="2.3.1.274" evidence="8 10"/>
<dbReference type="GO" id="GO:0006633">
    <property type="term" value="P:fatty acid biosynthetic process"/>
    <property type="evidence" value="ECO:0007669"/>
    <property type="project" value="UniProtKB-UniRule"/>
</dbReference>
<protein>
    <recommendedName>
        <fullName evidence="8 10">Phosphate acyltransferase</fullName>
        <ecNumber evidence="8 10">2.3.1.274</ecNumber>
    </recommendedName>
    <alternativeName>
        <fullName evidence="10">Acyl-ACP phosphotransacylase</fullName>
    </alternativeName>
    <alternativeName>
        <fullName evidence="10">Acyl-[acyl-carrier-protein]--phosphate acyltransferase</fullName>
    </alternativeName>
    <alternativeName>
        <fullName evidence="10">Phosphate-acyl-ACP acyltransferase</fullName>
    </alternativeName>
</protein>
<dbReference type="RefSeq" id="WP_108825034.1">
    <property type="nucleotide sequence ID" value="NZ_CP023004.1"/>
</dbReference>
<dbReference type="InterPro" id="IPR003664">
    <property type="entry name" value="FA_synthesis"/>
</dbReference>
<accession>A0A2U8E2X7</accession>
<keyword evidence="3 10" id="KW-0444">Lipid biosynthesis</keyword>
<evidence type="ECO:0000256" key="4">
    <source>
        <dbReference type="ARBA" id="ARBA00022679"/>
    </source>
</evidence>
<dbReference type="KEGG" id="elut:CKA38_08205"/>
<sequence length="368" mass="39012">MEAAIPTAAQTVPPIERVNRIAVDAMGGDLGPAEVVAAAKLALSEFPDLSPVTLVGDEAIVRKHAAEAGIENHPKLSYFHASEVITMDDKPLVVLKKKKDASTIRAIELVKLGAARAVVSCANTGCLVGASIIKLRTLKGADRAALSAIIPRDGGHFVLIDAGANPEAKPEHLVHNAIMGSHFSRLEFGIEKPRVGLLTIGTEEGKGNALITQTHEALKRLGDLINYAGPVEGFQIFTNGGEHGQAIDVVVCDGFVGNICLKSWESLAKFFTTELKRNLMANPVRKLGALLAKGAFGELRERVKPERYGGAPLLGVKGVVVKAHGSANRQALKNAIFDASEMIKTDINQLIENDIARAQALIENAGEA</sequence>
<evidence type="ECO:0000256" key="5">
    <source>
        <dbReference type="ARBA" id="ARBA00023098"/>
    </source>
</evidence>
<evidence type="ECO:0000256" key="3">
    <source>
        <dbReference type="ARBA" id="ARBA00022516"/>
    </source>
</evidence>
<dbReference type="PIRSF" id="PIRSF002465">
    <property type="entry name" value="Phsphlp_syn_PlsX"/>
    <property type="match status" value="1"/>
</dbReference>
<comment type="pathway">
    <text evidence="10">Lipid metabolism; phospholipid metabolism.</text>
</comment>
<comment type="subcellular location">
    <subcellularLocation>
        <location evidence="10">Cytoplasm</location>
    </subcellularLocation>
    <text evidence="10">Associated with the membrane possibly through PlsY.</text>
</comment>
<dbReference type="HAMAP" id="MF_00019">
    <property type="entry name" value="PlsX"/>
    <property type="match status" value="1"/>
</dbReference>
<dbReference type="Proteomes" id="UP000244896">
    <property type="component" value="Chromosome"/>
</dbReference>
<comment type="catalytic activity">
    <reaction evidence="1 10">
        <text>a fatty acyl-[ACP] + phosphate = an acyl phosphate + holo-[ACP]</text>
        <dbReference type="Rhea" id="RHEA:42292"/>
        <dbReference type="Rhea" id="RHEA-COMP:9685"/>
        <dbReference type="Rhea" id="RHEA-COMP:14125"/>
        <dbReference type="ChEBI" id="CHEBI:43474"/>
        <dbReference type="ChEBI" id="CHEBI:59918"/>
        <dbReference type="ChEBI" id="CHEBI:64479"/>
        <dbReference type="ChEBI" id="CHEBI:138651"/>
        <dbReference type="EC" id="2.3.1.274"/>
    </reaction>
</comment>
<evidence type="ECO:0000256" key="8">
    <source>
        <dbReference type="ARBA" id="ARBA00024069"/>
    </source>
</evidence>
<keyword evidence="7 10" id="KW-1208">Phospholipid metabolism</keyword>
<evidence type="ECO:0000256" key="7">
    <source>
        <dbReference type="ARBA" id="ARBA00023264"/>
    </source>
</evidence>
<dbReference type="GO" id="GO:0043811">
    <property type="term" value="F:phosphate:acyl-[acyl carrier protein] acyltransferase activity"/>
    <property type="evidence" value="ECO:0007669"/>
    <property type="project" value="UniProtKB-UniRule"/>
</dbReference>
<keyword evidence="6 10" id="KW-0594">Phospholipid biosynthesis</keyword>
<evidence type="ECO:0000313" key="12">
    <source>
        <dbReference type="Proteomes" id="UP000244896"/>
    </source>
</evidence>
<name>A0A2U8E2X7_9BACT</name>
<evidence type="ECO:0000256" key="6">
    <source>
        <dbReference type="ARBA" id="ARBA00023209"/>
    </source>
</evidence>
<dbReference type="OrthoDB" id="9806408at2"/>
<evidence type="ECO:0000313" key="11">
    <source>
        <dbReference type="EMBL" id="AWI09223.1"/>
    </source>
</evidence>
<dbReference type="GO" id="GO:0005737">
    <property type="term" value="C:cytoplasm"/>
    <property type="evidence" value="ECO:0007669"/>
    <property type="project" value="UniProtKB-SubCell"/>
</dbReference>
<comment type="subunit">
    <text evidence="9 10">Homodimer. Probably interacts with PlsY.</text>
</comment>
<dbReference type="EMBL" id="CP023004">
    <property type="protein sequence ID" value="AWI09223.1"/>
    <property type="molecule type" value="Genomic_DNA"/>
</dbReference>
<evidence type="ECO:0000256" key="1">
    <source>
        <dbReference type="ARBA" id="ARBA00001232"/>
    </source>
</evidence>
<dbReference type="Gene3D" id="3.40.718.10">
    <property type="entry name" value="Isopropylmalate Dehydrogenase"/>
    <property type="match status" value="1"/>
</dbReference>
<dbReference type="PANTHER" id="PTHR30100">
    <property type="entry name" value="FATTY ACID/PHOSPHOLIPID SYNTHESIS PROTEIN PLSX"/>
    <property type="match status" value="1"/>
</dbReference>
<dbReference type="SUPFAM" id="SSF53659">
    <property type="entry name" value="Isocitrate/Isopropylmalate dehydrogenase-like"/>
    <property type="match status" value="1"/>
</dbReference>
<dbReference type="Pfam" id="PF02504">
    <property type="entry name" value="FA_synthesis"/>
    <property type="match status" value="1"/>
</dbReference>
<gene>
    <name evidence="10" type="primary">plsX</name>
    <name evidence="11" type="ORF">CKA38_08205</name>
</gene>
<dbReference type="NCBIfam" id="TIGR00182">
    <property type="entry name" value="plsX"/>
    <property type="match status" value="1"/>
</dbReference>
<dbReference type="GO" id="GO:0008654">
    <property type="term" value="P:phospholipid biosynthetic process"/>
    <property type="evidence" value="ECO:0007669"/>
    <property type="project" value="UniProtKB-KW"/>
</dbReference>
<keyword evidence="5 10" id="KW-0443">Lipid metabolism</keyword>
<dbReference type="PANTHER" id="PTHR30100:SF1">
    <property type="entry name" value="PHOSPHATE ACYLTRANSFERASE"/>
    <property type="match status" value="1"/>
</dbReference>
<evidence type="ECO:0000256" key="10">
    <source>
        <dbReference type="HAMAP-Rule" id="MF_00019"/>
    </source>
</evidence>
<proteinExistence type="inferred from homology"/>
<evidence type="ECO:0000256" key="2">
    <source>
        <dbReference type="ARBA" id="ARBA00022490"/>
    </source>
</evidence>
<comment type="similarity">
    <text evidence="10">Belongs to the PlsX family.</text>
</comment>